<keyword evidence="5" id="KW-0175">Coiled coil</keyword>
<evidence type="ECO:0000256" key="3">
    <source>
        <dbReference type="ARBA" id="ARBA00022824"/>
    </source>
</evidence>
<dbReference type="InterPro" id="IPR036607">
    <property type="entry name" value="PRKCSH"/>
</dbReference>
<keyword evidence="3" id="KW-0256">Endoplasmic reticulum</keyword>
<dbReference type="InterPro" id="IPR009011">
    <property type="entry name" value="Man6P_isomerase_rcpt-bd_dom_sf"/>
</dbReference>
<dbReference type="GO" id="GO:0006491">
    <property type="term" value="P:N-glycan processing"/>
    <property type="evidence" value="ECO:0007669"/>
    <property type="project" value="TreeGrafter"/>
</dbReference>
<name>A0AAD9GB59_9STRA</name>
<gene>
    <name evidence="8" type="ORF">P3T76_010926</name>
</gene>
<dbReference type="InterPro" id="IPR029147">
    <property type="entry name" value="CFAP77"/>
</dbReference>
<evidence type="ECO:0000256" key="5">
    <source>
        <dbReference type="SAM" id="Coils"/>
    </source>
</evidence>
<dbReference type="InterPro" id="IPR044865">
    <property type="entry name" value="MRH_dom"/>
</dbReference>
<dbReference type="InterPro" id="IPR039794">
    <property type="entry name" value="Gtb1-like"/>
</dbReference>
<keyword evidence="9" id="KW-1185">Reference proteome</keyword>
<evidence type="ECO:0000256" key="6">
    <source>
        <dbReference type="SAM" id="MobiDB-lite"/>
    </source>
</evidence>
<dbReference type="CDD" id="cd00112">
    <property type="entry name" value="LDLa"/>
    <property type="match status" value="1"/>
</dbReference>
<dbReference type="InterPro" id="IPR002172">
    <property type="entry name" value="LDrepeatLR_classA_rpt"/>
</dbReference>
<dbReference type="Proteomes" id="UP001259832">
    <property type="component" value="Unassembled WGS sequence"/>
</dbReference>
<dbReference type="SUPFAM" id="SSF50911">
    <property type="entry name" value="Mannose 6-phosphate receptor domain"/>
    <property type="match status" value="1"/>
</dbReference>
<evidence type="ECO:0000313" key="8">
    <source>
        <dbReference type="EMBL" id="KAK1935160.1"/>
    </source>
</evidence>
<feature type="region of interest" description="Disordered" evidence="6">
    <location>
        <begin position="441"/>
        <end position="462"/>
    </location>
</feature>
<organism evidence="8 9">
    <name type="scientific">Phytophthora citrophthora</name>
    <dbReference type="NCBI Taxonomy" id="4793"/>
    <lineage>
        <taxon>Eukaryota</taxon>
        <taxon>Sar</taxon>
        <taxon>Stramenopiles</taxon>
        <taxon>Oomycota</taxon>
        <taxon>Peronosporomycetes</taxon>
        <taxon>Peronosporales</taxon>
        <taxon>Peronosporaceae</taxon>
        <taxon>Phytophthora</taxon>
    </lineage>
</organism>
<dbReference type="AlphaFoldDB" id="A0AAD9GB59"/>
<dbReference type="PROSITE" id="PS51914">
    <property type="entry name" value="MRH"/>
    <property type="match status" value="1"/>
</dbReference>
<dbReference type="Pfam" id="PF12999">
    <property type="entry name" value="PRKCSH-like"/>
    <property type="match status" value="1"/>
</dbReference>
<sequence length="848" mass="94946">MDVISGAFASHLGIARQWIEAIMTKELHPLSMRRTMVKSTVGTVRRTTYDLPDAKNPSHVYGYEITRDPENAGQVISKWVHATPSPAVQSGRSFIETNRQAIVNGYISAGDTRKFANEHPDIVVRPVAKCKGGFVPTNDITYGIKSKASEDIWGLVQARYTSFSNDNVDYPDLSSMKTKGKLPLPRETRCSIGKDIRNYPRVPVREQFKMSKFKAVGATMYTQPNARNFEQEHEGECECQCQSLLTLLPAASYASSSVQTRGVAPSDHAKYLSAEFSCVVDGKSTNLPISRVNDEFCDCGDGQDEPGTAACSHLISSQFHCENGGFFPGKIHTSRIHDGICDCCDGSDEEVQGKSPCPNTCVVAAAKFQKEAEQRLEVVKAGFGKREARINGEIAPYFSGAKDAESATQKELAGLQLLKERVTMHKDREELKEKKYRMEVARQKQAQGHEQTSKQQFSDAEEKEAVEALDFEGLDAIRVADDDVPVNPAEDERASEILNSRKDTVKSLIELPDGTRIPLSDYLRMNHNKQDPTEVVRVDFIPGELLALLKKCDEKISSAPCSMEGLKAERRLGCMHCERLVRTPTIHNDASLVEGIVISPVRALVELVLFSPKTLWNVLSSPEIAGSAINKLPGFPYLSRSVWFRQLGGGSVYDGYSSMMWGARVVWDAPVYAYHYLFPKLDDELKLPVAESLRNVLREIDAEIASLEKEQQDKREAVQMDYGPDRAYFALKNKCVEKRIEKYNYKFCAFEEIKQDHTKLGKWDGWATKEGEDAVDHTKMHYSKGQKCYKGPERSVLVKFECGDDEEILDVDEPSTCVYEMTIRTPLACTTQVLAKAQEDVKFWTRTH</sequence>
<protein>
    <recommendedName>
        <fullName evidence="1">Glucosidase 2 subunit beta</fullName>
    </recommendedName>
</protein>
<accession>A0AAD9GB59</accession>
<evidence type="ECO:0000259" key="7">
    <source>
        <dbReference type="PROSITE" id="PS51914"/>
    </source>
</evidence>
<evidence type="ECO:0000256" key="2">
    <source>
        <dbReference type="ARBA" id="ARBA00022729"/>
    </source>
</evidence>
<comment type="caution">
    <text evidence="8">The sequence shown here is derived from an EMBL/GenBank/DDBJ whole genome shotgun (WGS) entry which is preliminary data.</text>
</comment>
<feature type="compositionally biased region" description="Polar residues" evidence="6">
    <location>
        <begin position="444"/>
        <end position="458"/>
    </location>
</feature>
<dbReference type="Pfam" id="PF13015">
    <property type="entry name" value="PRKCSH_1"/>
    <property type="match status" value="1"/>
</dbReference>
<reference evidence="8" key="1">
    <citation type="submission" date="2023-08" db="EMBL/GenBank/DDBJ databases">
        <title>Reference Genome Resource for the Citrus Pathogen Phytophthora citrophthora.</title>
        <authorList>
            <person name="Moller H."/>
            <person name="Coetzee B."/>
            <person name="Rose L.J."/>
            <person name="Van Niekerk J.M."/>
        </authorList>
    </citation>
    <scope>NUCLEOTIDE SEQUENCE</scope>
    <source>
        <strain evidence="8">STE-U-9442</strain>
    </source>
</reference>
<dbReference type="EMBL" id="JASMQC010000024">
    <property type="protein sequence ID" value="KAK1935160.1"/>
    <property type="molecule type" value="Genomic_DNA"/>
</dbReference>
<dbReference type="Pfam" id="PF14825">
    <property type="entry name" value="CFAP77"/>
    <property type="match status" value="1"/>
</dbReference>
<dbReference type="Gene3D" id="2.70.130.10">
    <property type="entry name" value="Mannose-6-phosphate receptor binding domain"/>
    <property type="match status" value="1"/>
</dbReference>
<keyword evidence="2" id="KW-0732">Signal</keyword>
<dbReference type="PANTHER" id="PTHR12630:SF1">
    <property type="entry name" value="GLUCOSIDASE 2 SUBUNIT BETA"/>
    <property type="match status" value="1"/>
</dbReference>
<dbReference type="PANTHER" id="PTHR12630">
    <property type="entry name" value="N-LINKED OLIGOSACCHARIDE PROCESSING"/>
    <property type="match status" value="1"/>
</dbReference>
<feature type="coiled-coil region" evidence="5">
    <location>
        <begin position="690"/>
        <end position="717"/>
    </location>
</feature>
<evidence type="ECO:0000256" key="4">
    <source>
        <dbReference type="ARBA" id="ARBA00023157"/>
    </source>
</evidence>
<dbReference type="GO" id="GO:0017177">
    <property type="term" value="C:glucosidase II complex"/>
    <property type="evidence" value="ECO:0007669"/>
    <property type="project" value="TreeGrafter"/>
</dbReference>
<keyword evidence="4" id="KW-1015">Disulfide bond</keyword>
<feature type="domain" description="MRH" evidence="7">
    <location>
        <begin position="733"/>
        <end position="831"/>
    </location>
</feature>
<evidence type="ECO:0000313" key="9">
    <source>
        <dbReference type="Proteomes" id="UP001259832"/>
    </source>
</evidence>
<proteinExistence type="predicted"/>
<evidence type="ECO:0000256" key="1">
    <source>
        <dbReference type="ARBA" id="ARBA00022387"/>
    </source>
</evidence>
<dbReference type="InterPro" id="IPR028146">
    <property type="entry name" value="PRKCSH_N"/>
</dbReference>